<feature type="transmembrane region" description="Helical" evidence="8">
    <location>
        <begin position="77"/>
        <end position="95"/>
    </location>
</feature>
<organism evidence="9 10">
    <name type="scientific">Sphingomonas cavernae</name>
    <dbReference type="NCBI Taxonomy" id="2320861"/>
    <lineage>
        <taxon>Bacteria</taxon>
        <taxon>Pseudomonadati</taxon>
        <taxon>Pseudomonadota</taxon>
        <taxon>Alphaproteobacteria</taxon>
        <taxon>Sphingomonadales</taxon>
        <taxon>Sphingomonadaceae</taxon>
        <taxon>Sphingomonas</taxon>
    </lineage>
</organism>
<evidence type="ECO:0000256" key="5">
    <source>
        <dbReference type="ARBA" id="ARBA00022692"/>
    </source>
</evidence>
<keyword evidence="5 8" id="KW-0812">Transmembrane</keyword>
<evidence type="ECO:0000256" key="3">
    <source>
        <dbReference type="ARBA" id="ARBA00022448"/>
    </source>
</evidence>
<feature type="transmembrane region" description="Helical" evidence="8">
    <location>
        <begin position="230"/>
        <end position="248"/>
    </location>
</feature>
<gene>
    <name evidence="9" type="ORF">D3876_17460</name>
</gene>
<feature type="transmembrane region" description="Helical" evidence="8">
    <location>
        <begin position="188"/>
        <end position="210"/>
    </location>
</feature>
<dbReference type="PANTHER" id="PTHR30269">
    <property type="entry name" value="TRANSMEMBRANE PROTEIN YFCA"/>
    <property type="match status" value="1"/>
</dbReference>
<dbReference type="Pfam" id="PF01925">
    <property type="entry name" value="TauE"/>
    <property type="match status" value="1"/>
</dbReference>
<sequence>MVELAAETFLFLVAIAAIAGFIDAIAGGGGLLTLPALLGAGVPPVMALGTNKVQSSFGSATACYTFWRTGHIDLRRMAWPVAASFGGSALGGLVVQWIDPSFLAGLVPGLLILIALYFLLSPSMSEVDLRHRIEIPAYSAVAAVIGFYDGFFGPGTGSFFTISLISLLGFGLIRATANTKLLNFASNIGALVMMAAGGHIYWTLGLAMAGASIVGGRLGSMTAIRFGGKLIRPLLVVMSVGMTIRLLADPKNPVAQMLWAG</sequence>
<keyword evidence="7 8" id="KW-0472">Membrane</keyword>
<dbReference type="AlphaFoldDB" id="A0A418W6M9"/>
<keyword evidence="4 8" id="KW-1003">Cell membrane</keyword>
<dbReference type="InterPro" id="IPR002781">
    <property type="entry name" value="TM_pro_TauE-like"/>
</dbReference>
<evidence type="ECO:0000256" key="7">
    <source>
        <dbReference type="ARBA" id="ARBA00023136"/>
    </source>
</evidence>
<evidence type="ECO:0000256" key="4">
    <source>
        <dbReference type="ARBA" id="ARBA00022475"/>
    </source>
</evidence>
<dbReference type="RefSeq" id="WP_119764676.1">
    <property type="nucleotide sequence ID" value="NZ_QYUM01000004.1"/>
</dbReference>
<reference evidence="9 10" key="1">
    <citation type="submission" date="2018-09" db="EMBL/GenBank/DDBJ databases">
        <authorList>
            <person name="Zhu H."/>
        </authorList>
    </citation>
    <scope>NUCLEOTIDE SEQUENCE [LARGE SCALE GENOMIC DNA]</scope>
    <source>
        <strain evidence="9 10">K2R01-6</strain>
    </source>
</reference>
<dbReference type="PANTHER" id="PTHR30269:SF0">
    <property type="entry name" value="MEMBRANE TRANSPORTER PROTEIN YFCA-RELATED"/>
    <property type="match status" value="1"/>
</dbReference>
<comment type="caution">
    <text evidence="9">The sequence shown here is derived from an EMBL/GenBank/DDBJ whole genome shotgun (WGS) entry which is preliminary data.</text>
</comment>
<feature type="transmembrane region" description="Helical" evidence="8">
    <location>
        <begin position="101"/>
        <end position="120"/>
    </location>
</feature>
<evidence type="ECO:0000256" key="2">
    <source>
        <dbReference type="ARBA" id="ARBA00009142"/>
    </source>
</evidence>
<dbReference type="InterPro" id="IPR052017">
    <property type="entry name" value="TSUP"/>
</dbReference>
<proteinExistence type="inferred from homology"/>
<dbReference type="EMBL" id="QYUM01000004">
    <property type="protein sequence ID" value="RJF85686.1"/>
    <property type="molecule type" value="Genomic_DNA"/>
</dbReference>
<dbReference type="OrthoDB" id="554695at2"/>
<name>A0A418W6M9_9SPHN</name>
<feature type="transmembrane region" description="Helical" evidence="8">
    <location>
        <begin position="12"/>
        <end position="38"/>
    </location>
</feature>
<dbReference type="Proteomes" id="UP000286100">
    <property type="component" value="Unassembled WGS sequence"/>
</dbReference>
<comment type="similarity">
    <text evidence="2 8">Belongs to the 4-toluene sulfonate uptake permease (TSUP) (TC 2.A.102) family.</text>
</comment>
<protein>
    <recommendedName>
        <fullName evidence="8">Probable membrane transporter protein</fullName>
    </recommendedName>
</protein>
<dbReference type="GO" id="GO:0005886">
    <property type="term" value="C:plasma membrane"/>
    <property type="evidence" value="ECO:0007669"/>
    <property type="project" value="UniProtKB-SubCell"/>
</dbReference>
<feature type="transmembrane region" description="Helical" evidence="8">
    <location>
        <begin position="157"/>
        <end position="176"/>
    </location>
</feature>
<evidence type="ECO:0000313" key="9">
    <source>
        <dbReference type="EMBL" id="RJF85686.1"/>
    </source>
</evidence>
<comment type="subcellular location">
    <subcellularLocation>
        <location evidence="1 8">Cell membrane</location>
        <topology evidence="1 8">Multi-pass membrane protein</topology>
    </subcellularLocation>
</comment>
<keyword evidence="6 8" id="KW-1133">Transmembrane helix</keyword>
<keyword evidence="3" id="KW-0813">Transport</keyword>
<evidence type="ECO:0000256" key="6">
    <source>
        <dbReference type="ARBA" id="ARBA00022989"/>
    </source>
</evidence>
<evidence type="ECO:0000256" key="8">
    <source>
        <dbReference type="RuleBase" id="RU363041"/>
    </source>
</evidence>
<keyword evidence="10" id="KW-1185">Reference proteome</keyword>
<evidence type="ECO:0000256" key="1">
    <source>
        <dbReference type="ARBA" id="ARBA00004651"/>
    </source>
</evidence>
<accession>A0A418W6M9</accession>
<evidence type="ECO:0000313" key="10">
    <source>
        <dbReference type="Proteomes" id="UP000286100"/>
    </source>
</evidence>